<dbReference type="Proteomes" id="UP001497382">
    <property type="component" value="Unassembled WGS sequence"/>
</dbReference>
<proteinExistence type="predicted"/>
<name>A0AAV1ZD87_9ARAC</name>
<accession>A0AAV1ZD87</accession>
<dbReference type="InterPro" id="IPR009030">
    <property type="entry name" value="Growth_fac_rcpt_cys_sf"/>
</dbReference>
<evidence type="ECO:0000313" key="2">
    <source>
        <dbReference type="EMBL" id="CAL1269425.1"/>
    </source>
</evidence>
<evidence type="ECO:0008006" key="4">
    <source>
        <dbReference type="Google" id="ProtNLM"/>
    </source>
</evidence>
<reference evidence="2 3" key="1">
    <citation type="submission" date="2024-04" db="EMBL/GenBank/DDBJ databases">
        <authorList>
            <person name="Rising A."/>
            <person name="Reimegard J."/>
            <person name="Sonavane S."/>
            <person name="Akerstrom W."/>
            <person name="Nylinder S."/>
            <person name="Hedman E."/>
            <person name="Kallberg Y."/>
        </authorList>
    </citation>
    <scope>NUCLEOTIDE SEQUENCE [LARGE SCALE GENOMIC DNA]</scope>
</reference>
<comment type="caution">
    <text evidence="2">The sequence shown here is derived from an EMBL/GenBank/DDBJ whole genome shotgun (WGS) entry which is preliminary data.</text>
</comment>
<evidence type="ECO:0000313" key="3">
    <source>
        <dbReference type="Proteomes" id="UP001497382"/>
    </source>
</evidence>
<dbReference type="Gene3D" id="4.10.40.20">
    <property type="match status" value="1"/>
</dbReference>
<dbReference type="SUPFAM" id="SSF57184">
    <property type="entry name" value="Growth factor receptor domain"/>
    <property type="match status" value="1"/>
</dbReference>
<organism evidence="2 3">
    <name type="scientific">Larinioides sclopetarius</name>
    <dbReference type="NCBI Taxonomy" id="280406"/>
    <lineage>
        <taxon>Eukaryota</taxon>
        <taxon>Metazoa</taxon>
        <taxon>Ecdysozoa</taxon>
        <taxon>Arthropoda</taxon>
        <taxon>Chelicerata</taxon>
        <taxon>Arachnida</taxon>
        <taxon>Araneae</taxon>
        <taxon>Araneomorphae</taxon>
        <taxon>Entelegynae</taxon>
        <taxon>Araneoidea</taxon>
        <taxon>Araneidae</taxon>
        <taxon>Larinioides</taxon>
    </lineage>
</organism>
<evidence type="ECO:0000256" key="1">
    <source>
        <dbReference type="SAM" id="SignalP"/>
    </source>
</evidence>
<keyword evidence="1" id="KW-0732">Signal</keyword>
<keyword evidence="3" id="KW-1185">Reference proteome</keyword>
<feature type="signal peptide" evidence="1">
    <location>
        <begin position="1"/>
        <end position="24"/>
    </location>
</feature>
<dbReference type="EMBL" id="CAXIEN010000040">
    <property type="protein sequence ID" value="CAL1269425.1"/>
    <property type="molecule type" value="Genomic_DNA"/>
</dbReference>
<dbReference type="AlphaFoldDB" id="A0AAV1ZD87"/>
<protein>
    <recommendedName>
        <fullName evidence="4">IGFBP N-terminal domain-containing protein</fullName>
    </recommendedName>
</protein>
<feature type="chain" id="PRO_5043718548" description="IGFBP N-terminal domain-containing protein" evidence="1">
    <location>
        <begin position="25"/>
        <end position="104"/>
    </location>
</feature>
<sequence>MQKGVIIIFSIVASLCCIIWNVEGTSMPLCPIDCNTVTNCPPIDECQCGTYKGFCGCCSYCYKCPGEACLPLAMNRCAPGTRCIKGPDVPGMLRINLPGICQTP</sequence>
<gene>
    <name evidence="2" type="ORF">LARSCL_LOCUS4722</name>
</gene>